<evidence type="ECO:0000313" key="1">
    <source>
        <dbReference type="EMBL" id="GAH27054.1"/>
    </source>
</evidence>
<name>X1FCE2_9ZZZZ</name>
<accession>X1FCE2</accession>
<proteinExistence type="predicted"/>
<feature type="non-terminal residue" evidence="1">
    <location>
        <position position="1"/>
    </location>
</feature>
<comment type="caution">
    <text evidence="1">The sequence shown here is derived from an EMBL/GenBank/DDBJ whole genome shotgun (WGS) entry which is preliminary data.</text>
</comment>
<protein>
    <submittedName>
        <fullName evidence="1">Uncharacterized protein</fullName>
    </submittedName>
</protein>
<dbReference type="EMBL" id="BARU01005122">
    <property type="protein sequence ID" value="GAH27054.1"/>
    <property type="molecule type" value="Genomic_DNA"/>
</dbReference>
<organism evidence="1">
    <name type="scientific">marine sediment metagenome</name>
    <dbReference type="NCBI Taxonomy" id="412755"/>
    <lineage>
        <taxon>unclassified sequences</taxon>
        <taxon>metagenomes</taxon>
        <taxon>ecological metagenomes</taxon>
    </lineage>
</organism>
<sequence length="72" mass="8566">CRILLERLFDLKNSLRLKEDSFIPNSEIREKIGRNFSIKKQQIKELMDFLEYSGFIELSQSGIKLNFRIEDA</sequence>
<reference evidence="1" key="1">
    <citation type="journal article" date="2014" name="Front. Microbiol.">
        <title>High frequency of phylogenetically diverse reductive dehalogenase-homologous genes in deep subseafloor sedimentary metagenomes.</title>
        <authorList>
            <person name="Kawai M."/>
            <person name="Futagami T."/>
            <person name="Toyoda A."/>
            <person name="Takaki Y."/>
            <person name="Nishi S."/>
            <person name="Hori S."/>
            <person name="Arai W."/>
            <person name="Tsubouchi T."/>
            <person name="Morono Y."/>
            <person name="Uchiyama I."/>
            <person name="Ito T."/>
            <person name="Fujiyama A."/>
            <person name="Inagaki F."/>
            <person name="Takami H."/>
        </authorList>
    </citation>
    <scope>NUCLEOTIDE SEQUENCE</scope>
    <source>
        <strain evidence="1">Expedition CK06-06</strain>
    </source>
</reference>
<gene>
    <name evidence="1" type="ORF">S03H2_09879</name>
</gene>
<dbReference type="AlphaFoldDB" id="X1FCE2"/>